<feature type="compositionally biased region" description="Low complexity" evidence="4">
    <location>
        <begin position="267"/>
        <end position="280"/>
    </location>
</feature>
<evidence type="ECO:0000256" key="4">
    <source>
        <dbReference type="SAM" id="MobiDB-lite"/>
    </source>
</evidence>
<dbReference type="PANTHER" id="PTHR48081">
    <property type="entry name" value="AB HYDROLASE SUPERFAMILY PROTEIN C4A8.06C"/>
    <property type="match status" value="1"/>
</dbReference>
<keyword evidence="8" id="KW-1185">Reference proteome</keyword>
<gene>
    <name evidence="7" type="ORF">BDY21DRAFT_258829</name>
</gene>
<evidence type="ECO:0000259" key="6">
    <source>
        <dbReference type="Pfam" id="PF07859"/>
    </source>
</evidence>
<comment type="similarity">
    <text evidence="1">Belongs to the 'GDXG' lipolytic enzyme family.</text>
</comment>
<feature type="domain" description="Alpha/beta hydrolase fold-3" evidence="6">
    <location>
        <begin position="169"/>
        <end position="416"/>
    </location>
</feature>
<dbReference type="InterPro" id="IPR013094">
    <property type="entry name" value="AB_hydrolase_3"/>
</dbReference>
<dbReference type="OrthoDB" id="408631at2759"/>
<feature type="transmembrane region" description="Helical" evidence="5">
    <location>
        <begin position="12"/>
        <end position="36"/>
    </location>
</feature>
<feature type="compositionally biased region" description="Acidic residues" evidence="4">
    <location>
        <begin position="282"/>
        <end position="291"/>
    </location>
</feature>
<dbReference type="Pfam" id="PF07859">
    <property type="entry name" value="Abhydrolase_3"/>
    <property type="match status" value="1"/>
</dbReference>
<feature type="non-terminal residue" evidence="7">
    <location>
        <position position="446"/>
    </location>
</feature>
<evidence type="ECO:0000256" key="1">
    <source>
        <dbReference type="ARBA" id="ARBA00010515"/>
    </source>
</evidence>
<dbReference type="Gene3D" id="3.40.50.1820">
    <property type="entry name" value="alpha/beta hydrolase"/>
    <property type="match status" value="1"/>
</dbReference>
<dbReference type="PANTHER" id="PTHR48081:SF2">
    <property type="entry name" value="ALPHA_BETA-HYDROLASE"/>
    <property type="match status" value="1"/>
</dbReference>
<dbReference type="PROSITE" id="PS01174">
    <property type="entry name" value="LIPASE_GDXG_SER"/>
    <property type="match status" value="1"/>
</dbReference>
<evidence type="ECO:0000256" key="3">
    <source>
        <dbReference type="PROSITE-ProRule" id="PRU10038"/>
    </source>
</evidence>
<keyword evidence="2 7" id="KW-0378">Hydrolase</keyword>
<feature type="region of interest" description="Disordered" evidence="4">
    <location>
        <begin position="267"/>
        <end position="295"/>
    </location>
</feature>
<sequence>MILGPVSYIDCLVFLVFLAPQLVIHVGLWTTATWVLQALPFLREENGKRLHYPVVKLPLQFLWTRYLTPRSDRPPFVRASSPFQDVVIRCVRYAFAHMAPAMGRTFLSAPVALPFLRWRMLRHGYFPPRLPFRTVPRPQLGYSLLHIDSSWAAGEAGTHDDPAAPDLVVLYAHGGGFSMGSAAFYLEFLLAWQQLLRDSGAFARPAMLAPDYALAPAAAYPRPVAQTLDAYGCALRLAGGDAARVVVAGDSAGGTLVLSALLHRASSAPSSSSSSSSRSSAPDDEDEDEDNVLAPAPLPRPALAVLVSPWVSVLSPANASTPSDYLTARALRRYGALYLAASGAAARASPDARASPGSPRNGAALWRRAAPRRGWVLTAGADEVLGPEVRRLGRVLDGAGAGRVELLDGVGVVHAWPVAAVFLGRDEGERLGGLREIVRAMVGRFG</sequence>
<dbReference type="SUPFAM" id="SSF53474">
    <property type="entry name" value="alpha/beta-Hydrolases"/>
    <property type="match status" value="1"/>
</dbReference>
<proteinExistence type="inferred from homology"/>
<dbReference type="EMBL" id="MU001683">
    <property type="protein sequence ID" value="KAF2456569.1"/>
    <property type="molecule type" value="Genomic_DNA"/>
</dbReference>
<evidence type="ECO:0000256" key="2">
    <source>
        <dbReference type="ARBA" id="ARBA00022801"/>
    </source>
</evidence>
<dbReference type="AlphaFoldDB" id="A0A6A6NXY4"/>
<protein>
    <submittedName>
        <fullName evidence="7">Alpha/Beta hydrolase protein</fullName>
    </submittedName>
</protein>
<keyword evidence="5" id="KW-0472">Membrane</keyword>
<dbReference type="GO" id="GO:0016787">
    <property type="term" value="F:hydrolase activity"/>
    <property type="evidence" value="ECO:0007669"/>
    <property type="project" value="UniProtKB-KW"/>
</dbReference>
<name>A0A6A6NXY4_9PEZI</name>
<reference evidence="7" key="1">
    <citation type="journal article" date="2020" name="Stud. Mycol.">
        <title>101 Dothideomycetes genomes: a test case for predicting lifestyles and emergence of pathogens.</title>
        <authorList>
            <person name="Haridas S."/>
            <person name="Albert R."/>
            <person name="Binder M."/>
            <person name="Bloem J."/>
            <person name="Labutti K."/>
            <person name="Salamov A."/>
            <person name="Andreopoulos B."/>
            <person name="Baker S."/>
            <person name="Barry K."/>
            <person name="Bills G."/>
            <person name="Bluhm B."/>
            <person name="Cannon C."/>
            <person name="Castanera R."/>
            <person name="Culley D."/>
            <person name="Daum C."/>
            <person name="Ezra D."/>
            <person name="Gonzalez J."/>
            <person name="Henrissat B."/>
            <person name="Kuo A."/>
            <person name="Liang C."/>
            <person name="Lipzen A."/>
            <person name="Lutzoni F."/>
            <person name="Magnuson J."/>
            <person name="Mondo S."/>
            <person name="Nolan M."/>
            <person name="Ohm R."/>
            <person name="Pangilinan J."/>
            <person name="Park H.-J."/>
            <person name="Ramirez L."/>
            <person name="Alfaro M."/>
            <person name="Sun H."/>
            <person name="Tritt A."/>
            <person name="Yoshinaga Y."/>
            <person name="Zwiers L.-H."/>
            <person name="Turgeon B."/>
            <person name="Goodwin S."/>
            <person name="Spatafora J."/>
            <person name="Crous P."/>
            <person name="Grigoriev I."/>
        </authorList>
    </citation>
    <scope>NUCLEOTIDE SEQUENCE</scope>
    <source>
        <strain evidence="7">ATCC 16933</strain>
    </source>
</reference>
<dbReference type="Proteomes" id="UP000799766">
    <property type="component" value="Unassembled WGS sequence"/>
</dbReference>
<keyword evidence="5" id="KW-0812">Transmembrane</keyword>
<dbReference type="InterPro" id="IPR050300">
    <property type="entry name" value="GDXG_lipolytic_enzyme"/>
</dbReference>
<keyword evidence="5" id="KW-1133">Transmembrane helix</keyword>
<dbReference type="InterPro" id="IPR029058">
    <property type="entry name" value="AB_hydrolase_fold"/>
</dbReference>
<evidence type="ECO:0000313" key="8">
    <source>
        <dbReference type="Proteomes" id="UP000799766"/>
    </source>
</evidence>
<accession>A0A6A6NXY4</accession>
<dbReference type="InterPro" id="IPR033140">
    <property type="entry name" value="Lipase_GDXG_put_SER_AS"/>
</dbReference>
<organism evidence="7 8">
    <name type="scientific">Lineolata rhizophorae</name>
    <dbReference type="NCBI Taxonomy" id="578093"/>
    <lineage>
        <taxon>Eukaryota</taxon>
        <taxon>Fungi</taxon>
        <taxon>Dikarya</taxon>
        <taxon>Ascomycota</taxon>
        <taxon>Pezizomycotina</taxon>
        <taxon>Dothideomycetes</taxon>
        <taxon>Dothideomycetes incertae sedis</taxon>
        <taxon>Lineolatales</taxon>
        <taxon>Lineolataceae</taxon>
        <taxon>Lineolata</taxon>
    </lineage>
</organism>
<evidence type="ECO:0000256" key="5">
    <source>
        <dbReference type="SAM" id="Phobius"/>
    </source>
</evidence>
<feature type="active site" evidence="3">
    <location>
        <position position="251"/>
    </location>
</feature>
<evidence type="ECO:0000313" key="7">
    <source>
        <dbReference type="EMBL" id="KAF2456569.1"/>
    </source>
</evidence>